<comment type="caution">
    <text evidence="1">The sequence shown here is derived from an EMBL/GenBank/DDBJ whole genome shotgun (WGS) entry which is preliminary data.</text>
</comment>
<gene>
    <name evidence="1" type="ORF">ICC18_00270</name>
</gene>
<accession>A0A926KJ55</accession>
<evidence type="ECO:0000313" key="2">
    <source>
        <dbReference type="Proteomes" id="UP000650466"/>
    </source>
</evidence>
<organism evidence="1 2">
    <name type="scientific">Paenibacillus sedimenti</name>
    <dbReference type="NCBI Taxonomy" id="2770274"/>
    <lineage>
        <taxon>Bacteria</taxon>
        <taxon>Bacillati</taxon>
        <taxon>Bacillota</taxon>
        <taxon>Bacilli</taxon>
        <taxon>Bacillales</taxon>
        <taxon>Paenibacillaceae</taxon>
        <taxon>Paenibacillus</taxon>
    </lineage>
</organism>
<dbReference type="Proteomes" id="UP000650466">
    <property type="component" value="Unassembled WGS sequence"/>
</dbReference>
<protein>
    <submittedName>
        <fullName evidence="1">Uncharacterized protein</fullName>
    </submittedName>
</protein>
<name>A0A926KJ55_9BACL</name>
<keyword evidence="2" id="KW-1185">Reference proteome</keyword>
<dbReference type="RefSeq" id="WP_188172391.1">
    <property type="nucleotide sequence ID" value="NZ_JACVVD010000001.1"/>
</dbReference>
<proteinExistence type="predicted"/>
<reference evidence="1" key="1">
    <citation type="submission" date="2020-09" db="EMBL/GenBank/DDBJ databases">
        <title>Draft Genome Sequence of Paenibacillus sp. WST5.</title>
        <authorList>
            <person name="Bao Z."/>
        </authorList>
    </citation>
    <scope>NUCLEOTIDE SEQUENCE</scope>
    <source>
        <strain evidence="1">WST5</strain>
    </source>
</reference>
<dbReference type="EMBL" id="JACVVD010000001">
    <property type="protein sequence ID" value="MBD0378555.1"/>
    <property type="molecule type" value="Genomic_DNA"/>
</dbReference>
<evidence type="ECO:0000313" key="1">
    <source>
        <dbReference type="EMBL" id="MBD0378555.1"/>
    </source>
</evidence>
<dbReference type="AlphaFoldDB" id="A0A926KJ55"/>
<sequence>MLDVLVFDISKRRVSCSTDEEFSGKVSVKYQTTVPCHQSADGKNDIGEKANMIRLPKAYEHLLEMERRNVGGSRAVIVNTEPYHKPQLESVIPNRQLLDWIHLFEWGQKQQLLEQIEDRCRHLEEKPALKKEEIESLYVHILYVLFTAFHKKGLAVYEAFQSRDLIDPCIPIRTISQLRAWSHKIVAIGVLQRGYRGNGIFEPFVPIEIVQKGDGDVIVGLYSAAKNG</sequence>